<evidence type="ECO:0000313" key="2">
    <source>
        <dbReference type="Proteomes" id="UP000275846"/>
    </source>
</evidence>
<name>A0A183T390_SCHSO</name>
<proteinExistence type="predicted"/>
<dbReference type="WBParaSite" id="SSLN_0001136101-mRNA-1">
    <property type="protein sequence ID" value="SSLN_0001136101-mRNA-1"/>
    <property type="gene ID" value="SSLN_0001136101"/>
</dbReference>
<keyword evidence="2" id="KW-1185">Reference proteome</keyword>
<evidence type="ECO:0000313" key="1">
    <source>
        <dbReference type="EMBL" id="VDL97323.1"/>
    </source>
</evidence>
<dbReference type="Proteomes" id="UP000275846">
    <property type="component" value="Unassembled WGS sequence"/>
</dbReference>
<organism evidence="3">
    <name type="scientific">Schistocephalus solidus</name>
    <name type="common">Tapeworm</name>
    <dbReference type="NCBI Taxonomy" id="70667"/>
    <lineage>
        <taxon>Eukaryota</taxon>
        <taxon>Metazoa</taxon>
        <taxon>Spiralia</taxon>
        <taxon>Lophotrochozoa</taxon>
        <taxon>Platyhelminthes</taxon>
        <taxon>Cestoda</taxon>
        <taxon>Eucestoda</taxon>
        <taxon>Diphyllobothriidea</taxon>
        <taxon>Diphyllobothriidae</taxon>
        <taxon>Schistocephalus</taxon>
    </lineage>
</organism>
<reference evidence="3" key="1">
    <citation type="submission" date="2016-06" db="UniProtKB">
        <authorList>
            <consortium name="WormBaseParasite"/>
        </authorList>
    </citation>
    <scope>IDENTIFICATION</scope>
</reference>
<protein>
    <submittedName>
        <fullName evidence="3">MAM domain-containing protein</fullName>
    </submittedName>
</protein>
<gene>
    <name evidence="1" type="ORF">SSLN_LOCUS10938</name>
</gene>
<evidence type="ECO:0000313" key="3">
    <source>
        <dbReference type="WBParaSite" id="SSLN_0001136101-mRNA-1"/>
    </source>
</evidence>
<reference evidence="1 2" key="2">
    <citation type="submission" date="2018-11" db="EMBL/GenBank/DDBJ databases">
        <authorList>
            <consortium name="Pathogen Informatics"/>
        </authorList>
    </citation>
    <scope>NUCLEOTIDE SEQUENCE [LARGE SCALE GENOMIC DNA]</scope>
    <source>
        <strain evidence="1 2">NST_G2</strain>
    </source>
</reference>
<dbReference type="AlphaFoldDB" id="A0A183T390"/>
<sequence length="121" mass="13531">MGASLEDDAPVWTARFFKGQTATGAPVHEDARGSAFNMCTMYSHYIPTDIDMEFSVVSIWLRFVHLHLILHAEGQVEVRAAGIEKFNAARPLPLWFSAQSSANRKLWTLTFQPKLSGFMSA</sequence>
<accession>A0A183T390</accession>
<dbReference type="EMBL" id="UYSU01036184">
    <property type="protein sequence ID" value="VDL97323.1"/>
    <property type="molecule type" value="Genomic_DNA"/>
</dbReference>